<feature type="region of interest" description="Disordered" evidence="1">
    <location>
        <begin position="141"/>
        <end position="165"/>
    </location>
</feature>
<organism evidence="2 3">
    <name type="scientific">Dendrobium thyrsiflorum</name>
    <name type="common">Pinecone-like raceme dendrobium</name>
    <name type="synonym">Orchid</name>
    <dbReference type="NCBI Taxonomy" id="117978"/>
    <lineage>
        <taxon>Eukaryota</taxon>
        <taxon>Viridiplantae</taxon>
        <taxon>Streptophyta</taxon>
        <taxon>Embryophyta</taxon>
        <taxon>Tracheophyta</taxon>
        <taxon>Spermatophyta</taxon>
        <taxon>Magnoliopsida</taxon>
        <taxon>Liliopsida</taxon>
        <taxon>Asparagales</taxon>
        <taxon>Orchidaceae</taxon>
        <taxon>Epidendroideae</taxon>
        <taxon>Malaxideae</taxon>
        <taxon>Dendrobiinae</taxon>
        <taxon>Dendrobium</taxon>
    </lineage>
</organism>
<evidence type="ECO:0000313" key="3">
    <source>
        <dbReference type="Proteomes" id="UP001552299"/>
    </source>
</evidence>
<dbReference type="Proteomes" id="UP001552299">
    <property type="component" value="Unassembled WGS sequence"/>
</dbReference>
<evidence type="ECO:0000313" key="2">
    <source>
        <dbReference type="EMBL" id="KAL0920641.1"/>
    </source>
</evidence>
<comment type="caution">
    <text evidence="2">The sequence shown here is derived from an EMBL/GenBank/DDBJ whole genome shotgun (WGS) entry which is preliminary data.</text>
</comment>
<dbReference type="PANTHER" id="PTHR34555">
    <property type="entry name" value="INTEGRAL MEMBRANE HEMOLYSIN-III-LIKE PROTEIN"/>
    <property type="match status" value="1"/>
</dbReference>
<reference evidence="2 3" key="1">
    <citation type="journal article" date="2024" name="Plant Biotechnol. J.">
        <title>Dendrobium thyrsiflorum genome and its molecular insights into genes involved in important horticultural traits.</title>
        <authorList>
            <person name="Chen B."/>
            <person name="Wang J.Y."/>
            <person name="Zheng P.J."/>
            <person name="Li K.L."/>
            <person name="Liang Y.M."/>
            <person name="Chen X.F."/>
            <person name="Zhang C."/>
            <person name="Zhao X."/>
            <person name="He X."/>
            <person name="Zhang G.Q."/>
            <person name="Liu Z.J."/>
            <person name="Xu Q."/>
        </authorList>
    </citation>
    <scope>NUCLEOTIDE SEQUENCE [LARGE SCALE GENOMIC DNA]</scope>
    <source>
        <strain evidence="2">GZMU011</strain>
    </source>
</reference>
<keyword evidence="3" id="KW-1185">Reference proteome</keyword>
<dbReference type="AlphaFoldDB" id="A0ABD0V7B3"/>
<gene>
    <name evidence="2" type="ORF">M5K25_009789</name>
</gene>
<feature type="compositionally biased region" description="Basic and acidic residues" evidence="1">
    <location>
        <begin position="152"/>
        <end position="162"/>
    </location>
</feature>
<accession>A0ABD0V7B3</accession>
<sequence>MQVSLSMVQKTTDKFTDQRLFSSRNVTTASDKHYPISINRMSLSELSNESGGIMKSPLSSVQPIKAQDNSDSAKFVGNKRQQAECSSTPLARNQALATNGSTGHLVYVRRKLETEHGKTSTTPNGDTACSSGLRKFSIEASTKTETQQEQTAKPEDQNKAAEEAPSLLESQKEITNYWTERFNRLQDRLQFLDKLGSKNYAERFRNFSIEELNKHAIELEKRAIHLSLEEVLQSNRVKDLNLLGKSSQ</sequence>
<evidence type="ECO:0000256" key="1">
    <source>
        <dbReference type="SAM" id="MobiDB-lite"/>
    </source>
</evidence>
<protein>
    <submittedName>
        <fullName evidence="2">Uncharacterized protein</fullName>
    </submittedName>
</protein>
<proteinExistence type="predicted"/>
<dbReference type="PANTHER" id="PTHR34555:SF1">
    <property type="entry name" value="INTEGRAL MEMBRANE HEMOLYSIN-III-LIKE PROTEIN"/>
    <property type="match status" value="1"/>
</dbReference>
<name>A0ABD0V7B3_DENTH</name>
<dbReference type="EMBL" id="JANQDX010000008">
    <property type="protein sequence ID" value="KAL0920641.1"/>
    <property type="molecule type" value="Genomic_DNA"/>
</dbReference>